<dbReference type="Pfam" id="PF09982">
    <property type="entry name" value="LpxR"/>
    <property type="match status" value="1"/>
</dbReference>
<proteinExistence type="predicted"/>
<evidence type="ECO:0000313" key="3">
    <source>
        <dbReference type="Proteomes" id="UP001057998"/>
    </source>
</evidence>
<dbReference type="InterPro" id="IPR037107">
    <property type="entry name" value="Put_OMP_sf"/>
</dbReference>
<dbReference type="Gene3D" id="2.40.128.140">
    <property type="entry name" value="Outer membrane protein"/>
    <property type="match status" value="1"/>
</dbReference>
<reference evidence="2" key="1">
    <citation type="submission" date="2022-07" db="EMBL/GenBank/DDBJ databases">
        <title>Genome sequencing of Photobacterium atrarenae GJH2-4.</title>
        <authorList>
            <person name="Park S.-J."/>
        </authorList>
    </citation>
    <scope>NUCLEOTIDE SEQUENCE</scope>
    <source>
        <strain evidence="2">GJH2-4</strain>
    </source>
</reference>
<dbReference type="RefSeq" id="WP_255391433.1">
    <property type="nucleotide sequence ID" value="NZ_CP101509.1"/>
</dbReference>
<dbReference type="EMBL" id="CP101509">
    <property type="protein sequence ID" value="UTV30090.1"/>
    <property type="molecule type" value="Genomic_DNA"/>
</dbReference>
<evidence type="ECO:0000256" key="1">
    <source>
        <dbReference type="SAM" id="SignalP"/>
    </source>
</evidence>
<feature type="chain" id="PRO_5046172036" evidence="1">
    <location>
        <begin position="20"/>
        <end position="353"/>
    </location>
</feature>
<dbReference type="InterPro" id="IPR018707">
    <property type="entry name" value="LpxR"/>
</dbReference>
<name>A0ABY5GLW3_9GAMM</name>
<keyword evidence="1" id="KW-0732">Signal</keyword>
<sequence>MLRVVFITHMLLLSPVTFAGNSGSVSVTLDNDGILGADKNYTHGFFASYHTPASSAFQQRLPSALAYGADALLSNRLLFDDQSLKGWSARLGYQIWTPATLSSDVPLAGERPYAGLLFVEAALYQFSMTRSDTLQVMVGTLGPHALAKEGQSVTHNLIGSEQPQGWDYQIDNQPVFTLSYQSNRRFLHGQLNHSQTRHHLEDQTSDRRLSIVRYDLSYTGRVSIGNYQTEVAAGLIARLGTDLNSPSGSITFESGHGFNPGMRVSHSPDQFLFMGLEGRRQFTDLTIEGTRHSHQVPIPPTTLEPWQASLQFGGAYLLPDWGAVASLTLNTPDFQQDSQNGYAWGSLMVFLHW</sequence>
<evidence type="ECO:0000313" key="2">
    <source>
        <dbReference type="EMBL" id="UTV30090.1"/>
    </source>
</evidence>
<accession>A0ABY5GLW3</accession>
<protein>
    <submittedName>
        <fullName evidence="2">Lipid A deacylase LpxR family protein</fullName>
    </submittedName>
</protein>
<organism evidence="2 3">
    <name type="scientific">Photobacterium atrarenae</name>
    <dbReference type="NCBI Taxonomy" id="865757"/>
    <lineage>
        <taxon>Bacteria</taxon>
        <taxon>Pseudomonadati</taxon>
        <taxon>Pseudomonadota</taxon>
        <taxon>Gammaproteobacteria</taxon>
        <taxon>Vibrionales</taxon>
        <taxon>Vibrionaceae</taxon>
        <taxon>Photobacterium</taxon>
    </lineage>
</organism>
<gene>
    <name evidence="2" type="ORF">NNL38_24180</name>
</gene>
<feature type="signal peptide" evidence="1">
    <location>
        <begin position="1"/>
        <end position="19"/>
    </location>
</feature>
<keyword evidence="3" id="KW-1185">Reference proteome</keyword>
<dbReference type="Proteomes" id="UP001057998">
    <property type="component" value="Chromosome 2"/>
</dbReference>